<organism evidence="2 3">
    <name type="scientific">Bacterioplanoides pacificum</name>
    <dbReference type="NCBI Taxonomy" id="1171596"/>
    <lineage>
        <taxon>Bacteria</taxon>
        <taxon>Pseudomonadati</taxon>
        <taxon>Pseudomonadota</taxon>
        <taxon>Gammaproteobacteria</taxon>
        <taxon>Oceanospirillales</taxon>
        <taxon>Oceanospirillaceae</taxon>
        <taxon>Bacterioplanoides</taxon>
    </lineage>
</organism>
<dbReference type="InterPro" id="IPR029062">
    <property type="entry name" value="Class_I_gatase-like"/>
</dbReference>
<dbReference type="InterPro" id="IPR035234">
    <property type="entry name" value="IgGFc-bd_N"/>
</dbReference>
<dbReference type="Gene3D" id="3.40.50.880">
    <property type="match status" value="1"/>
</dbReference>
<evidence type="ECO:0000313" key="2">
    <source>
        <dbReference type="EMBL" id="MFC3681166.1"/>
    </source>
</evidence>
<dbReference type="Pfam" id="PF17517">
    <property type="entry name" value="IgGFc_binding"/>
    <property type="match status" value="1"/>
</dbReference>
<proteinExistence type="predicted"/>
<keyword evidence="3" id="KW-1185">Reference proteome</keyword>
<sequence length="1501" mass="164780">MQPISIQANEVTQVTLPRNAQHTAANSIKSLGIRVVTDQEVTVYGLNQFQYSTDAFLALPVDVLGLEYLNISYQGLGRGYPSQMLVTGVYDGTEVTITPTTATTGRTAGTPFNITLNAGDSYLLQAISGDLTGTTVNASSPVSVMGAVKCVNVPVGYGACDHIVEMLPPVATWGQSFVTIPLATRKKGEVFRILASEDNTQITVNGDSVATLQRGQHHEIILTAPSEITANAPVLLAQYSPGQSFDGVISDPFMMLIPPSEQFLNSYNFATLTQSVGFRNSFVNVMAPTGALDSMMLDNTPVDKTLFQPVGQTGFSSAQIALEPGSHNIRSLESFGIYVYGFGSYDSYGYPGGMSFDFINPRGDSYPPNARLELLGDYIIGYATDSEDRNANATLDAGEDSNGNNIIDRRSEDLNGNGLLDDGEDSNGNGVLDRDTGLFRIELQNAVNLTLEASAFVPGSLGVNFVVRRTDPSLPSSGDLRLADGAGNYTLIPVNFFNTPLLTDVRVISTFSNNQIELISTSFSVEPVRIETKNNQTEVEWQFDQFPSDQVQQLTYQLLLRNPVPGETRLVLHELELTYADVNGNPVSIFLGTRAVKVAPSVLTLSVSTDKIRYRAGETVIIGSMLRNAGDTTDSTNLIVKIIDSSGALVQQLTEQNVTVAAQDSLLINDTPFFVGNLVTGNYQVIAQLADNQGRILRQAEAPFVIVTDSDTLIDLASAVYTQQPVYAPWDKVSITARIQNIASNSAVTDATAELRVKAPDGQLLLQENLTLDQIAPSALRHFSFPLELNNAREGAYPIIWTIRDADQQVLSTSLNSFSVERQLLQEIIGSVKTDYSRIFHTGNNRCLFKVHNRGNLDITDMEFAYSLIQADSETLLQRTEISADIGRNDEFTWHTDFSAAGQAYGGYACVLEANINGTWQVLASDSFEVQAPEVSTAISSEGPGRVLVLTDAPRQCSALEDIRVGFDFGAELNTSQQIEIRLYGPDGKLLDTEIVSALDTEINHRHGKANTDLSVKAQASGQFEVLVQSSSGLGKEYRVEVSVKRNWLSKVEKSWTFDCSCDRPLTLNELYEDVSLLAWHPWHSDDDLRNADPFGPLNGPDVNEQNDFIEQLLQDAGWEYTLVHSADDFAREHRIGGYSSYLLLAERPQLHWQVQKELREVVFAGKGLIVAGGFDKRNLWLESALGVAVIGRHPWARELQVHNSDLSSAWNAQLPLADKVQGIWLTGAEILAEYALAGDEQQHNWHWLDKGEHKAHDIFDVKRRAITGYDYGKGRSLFFGFDLLLQATQAGADSSYAELILQALQQIQPDELPTLGSAVLPLNLQWQNNRGAVSLVSELLLPEGAELLVPGIFAQQDEHWLATLTLAEQQTLASRLYIKLADRDGEQSIGLLTTTVDGNQQLQQAQASFAFGASATPELAATQALLDSLAWDYWYRLNYRHAWLKFKLAREAINKEHWYQAQTLLLLAADLLLVGHEDDVASARQQVQRHIQFVGEKLAQ</sequence>
<evidence type="ECO:0000259" key="1">
    <source>
        <dbReference type="Pfam" id="PF17517"/>
    </source>
</evidence>
<name>A0ABV7VXB9_9GAMM</name>
<dbReference type="PANTHER" id="PTHR46534:SF1">
    <property type="entry name" value="IGGFC-BINDING PROTEIN N-TERMINAL DOMAIN-CONTAINING PROTEIN"/>
    <property type="match status" value="1"/>
</dbReference>
<dbReference type="EMBL" id="JBHRYB010000013">
    <property type="protein sequence ID" value="MFC3681166.1"/>
    <property type="molecule type" value="Genomic_DNA"/>
</dbReference>
<dbReference type="Proteomes" id="UP001595722">
    <property type="component" value="Unassembled WGS sequence"/>
</dbReference>
<accession>A0ABV7VXB9</accession>
<comment type="caution">
    <text evidence="2">The sequence shown here is derived from an EMBL/GenBank/DDBJ whole genome shotgun (WGS) entry which is preliminary data.</text>
</comment>
<reference evidence="3" key="1">
    <citation type="journal article" date="2019" name="Int. J. Syst. Evol. Microbiol.">
        <title>The Global Catalogue of Microorganisms (GCM) 10K type strain sequencing project: providing services to taxonomists for standard genome sequencing and annotation.</title>
        <authorList>
            <consortium name="The Broad Institute Genomics Platform"/>
            <consortium name="The Broad Institute Genome Sequencing Center for Infectious Disease"/>
            <person name="Wu L."/>
            <person name="Ma J."/>
        </authorList>
    </citation>
    <scope>NUCLEOTIDE SEQUENCE [LARGE SCALE GENOMIC DNA]</scope>
    <source>
        <strain evidence="3">KCTC 42424</strain>
    </source>
</reference>
<gene>
    <name evidence="2" type="ORF">ACFOMG_13760</name>
</gene>
<evidence type="ECO:0000313" key="3">
    <source>
        <dbReference type="Proteomes" id="UP001595722"/>
    </source>
</evidence>
<feature type="domain" description="IgGFc-binding protein N-terminal" evidence="1">
    <location>
        <begin position="54"/>
        <end position="341"/>
    </location>
</feature>
<dbReference type="SUPFAM" id="SSF52317">
    <property type="entry name" value="Class I glutamine amidotransferase-like"/>
    <property type="match status" value="1"/>
</dbReference>
<protein>
    <recommendedName>
        <fullName evidence="1">IgGFc-binding protein N-terminal domain-containing protein</fullName>
    </recommendedName>
</protein>
<dbReference type="PANTHER" id="PTHR46534">
    <property type="entry name" value="IGGFC_BINDING DOMAIN-CONTAINING PROTEIN"/>
    <property type="match status" value="1"/>
</dbReference>
<dbReference type="RefSeq" id="WP_376867409.1">
    <property type="nucleotide sequence ID" value="NZ_JBHRYB010000013.1"/>
</dbReference>